<name>A0A432VA75_9HYPH</name>
<dbReference type="AlphaFoldDB" id="A0A432VA75"/>
<sequence>MTALRIDTAKFKGACQAAREEFARTIEGGTWTAEDFAAQTFGEKREWYRDDYEFSHTNFRTAPLWAQVEKPEAKTAESLRAELNVAARTAQQFGATQQQIDYIVSMAVAQNDFNILSGGRLTKAEASRIIEEMEA</sequence>
<comment type="caution">
    <text evidence="1">The sequence shown here is derived from an EMBL/GenBank/DDBJ whole genome shotgun (WGS) entry which is preliminary data.</text>
</comment>
<accession>A0A432VA75</accession>
<evidence type="ECO:0000313" key="1">
    <source>
        <dbReference type="EMBL" id="RUM99016.1"/>
    </source>
</evidence>
<organism evidence="1 2">
    <name type="scientific">Borborobacter arsenicus</name>
    <dbReference type="NCBI Taxonomy" id="1851146"/>
    <lineage>
        <taxon>Bacteria</taxon>
        <taxon>Pseudomonadati</taxon>
        <taxon>Pseudomonadota</taxon>
        <taxon>Alphaproteobacteria</taxon>
        <taxon>Hyphomicrobiales</taxon>
        <taxon>Phyllobacteriaceae</taxon>
        <taxon>Borborobacter</taxon>
    </lineage>
</organism>
<protein>
    <submittedName>
        <fullName evidence="1">Uncharacterized protein</fullName>
    </submittedName>
</protein>
<gene>
    <name evidence="1" type="ORF">EET67_05085</name>
</gene>
<reference evidence="1 2" key="1">
    <citation type="submission" date="2018-11" db="EMBL/GenBank/DDBJ databases">
        <title>Pseudaminobacter arsenicus sp. nov., an arsenic-resistant bacterium isolated from arsenic-rich aquifers.</title>
        <authorList>
            <person name="Mu Y."/>
        </authorList>
    </citation>
    <scope>NUCLEOTIDE SEQUENCE [LARGE SCALE GENOMIC DNA]</scope>
    <source>
        <strain evidence="1 2">CB3</strain>
    </source>
</reference>
<dbReference type="RefSeq" id="WP_128624518.1">
    <property type="nucleotide sequence ID" value="NZ_ML133508.1"/>
</dbReference>
<dbReference type="Proteomes" id="UP000281647">
    <property type="component" value="Unassembled WGS sequence"/>
</dbReference>
<evidence type="ECO:0000313" key="2">
    <source>
        <dbReference type="Proteomes" id="UP000281647"/>
    </source>
</evidence>
<proteinExistence type="predicted"/>
<keyword evidence="2" id="KW-1185">Reference proteome</keyword>
<dbReference type="EMBL" id="RKST01000003">
    <property type="protein sequence ID" value="RUM99016.1"/>
    <property type="molecule type" value="Genomic_DNA"/>
</dbReference>